<evidence type="ECO:0000256" key="2">
    <source>
        <dbReference type="SAM" id="Phobius"/>
    </source>
</evidence>
<feature type="transmembrane region" description="Helical" evidence="2">
    <location>
        <begin position="41"/>
        <end position="61"/>
    </location>
</feature>
<evidence type="ECO:0000256" key="1">
    <source>
        <dbReference type="SAM" id="MobiDB-lite"/>
    </source>
</evidence>
<dbReference type="KEGG" id="ahel:Q31a_48160"/>
<feature type="region of interest" description="Disordered" evidence="1">
    <location>
        <begin position="87"/>
        <end position="107"/>
    </location>
</feature>
<dbReference type="RefSeq" id="WP_145082584.1">
    <property type="nucleotide sequence ID" value="NZ_CP036298.1"/>
</dbReference>
<dbReference type="InterPro" id="IPR017581">
    <property type="entry name" value="AtpR-like"/>
</dbReference>
<keyword evidence="2" id="KW-0472">Membrane</keyword>
<keyword evidence="4" id="KW-1185">Reference proteome</keyword>
<feature type="transmembrane region" description="Helical" evidence="2">
    <location>
        <begin position="6"/>
        <end position="29"/>
    </location>
</feature>
<proteinExistence type="predicted"/>
<dbReference type="Pfam" id="PF12966">
    <property type="entry name" value="AtpR"/>
    <property type="match status" value="1"/>
</dbReference>
<keyword evidence="2" id="KW-1133">Transmembrane helix</keyword>
<feature type="transmembrane region" description="Helical" evidence="2">
    <location>
        <begin position="67"/>
        <end position="86"/>
    </location>
</feature>
<protein>
    <submittedName>
        <fullName evidence="3">N-ATPase, AtpR subunit</fullName>
    </submittedName>
</protein>
<evidence type="ECO:0000313" key="4">
    <source>
        <dbReference type="Proteomes" id="UP000318017"/>
    </source>
</evidence>
<evidence type="ECO:0000313" key="3">
    <source>
        <dbReference type="EMBL" id="QDV26442.1"/>
    </source>
</evidence>
<dbReference type="NCBIfam" id="TIGR03165">
    <property type="entry name" value="F1F0_chp_2"/>
    <property type="match status" value="1"/>
</dbReference>
<dbReference type="Proteomes" id="UP000318017">
    <property type="component" value="Chromosome"/>
</dbReference>
<name>A0A518GCX1_9BACT</name>
<dbReference type="EMBL" id="CP036298">
    <property type="protein sequence ID" value="QDV26442.1"/>
    <property type="molecule type" value="Genomic_DNA"/>
</dbReference>
<sequence length="107" mass="11722">MNDLVNAGVPVVAGLALGAIFFGGLWWTVRSGLTSGHPATWFLVSHVSRMAVTLLGFYWVADGKWQRVLLCLAGFLIARVVVTQLMRSAESSRSHTTKETEYASQPR</sequence>
<reference evidence="3 4" key="1">
    <citation type="submission" date="2019-02" db="EMBL/GenBank/DDBJ databases">
        <title>Deep-cultivation of Planctomycetes and their phenomic and genomic characterization uncovers novel biology.</title>
        <authorList>
            <person name="Wiegand S."/>
            <person name="Jogler M."/>
            <person name="Boedeker C."/>
            <person name="Pinto D."/>
            <person name="Vollmers J."/>
            <person name="Rivas-Marin E."/>
            <person name="Kohn T."/>
            <person name="Peeters S.H."/>
            <person name="Heuer A."/>
            <person name="Rast P."/>
            <person name="Oberbeckmann S."/>
            <person name="Bunk B."/>
            <person name="Jeske O."/>
            <person name="Meyerdierks A."/>
            <person name="Storesund J.E."/>
            <person name="Kallscheuer N."/>
            <person name="Luecker S."/>
            <person name="Lage O.M."/>
            <person name="Pohl T."/>
            <person name="Merkel B.J."/>
            <person name="Hornburger P."/>
            <person name="Mueller R.-W."/>
            <person name="Bruemmer F."/>
            <person name="Labrenz M."/>
            <person name="Spormann A.M."/>
            <person name="Op den Camp H."/>
            <person name="Overmann J."/>
            <person name="Amann R."/>
            <person name="Jetten M.S.M."/>
            <person name="Mascher T."/>
            <person name="Medema M.H."/>
            <person name="Devos D.P."/>
            <person name="Kaster A.-K."/>
            <person name="Ovreas L."/>
            <person name="Rohde M."/>
            <person name="Galperin M.Y."/>
            <person name="Jogler C."/>
        </authorList>
    </citation>
    <scope>NUCLEOTIDE SEQUENCE [LARGE SCALE GENOMIC DNA]</scope>
    <source>
        <strain evidence="3 4">Q31a</strain>
    </source>
</reference>
<feature type="compositionally biased region" description="Basic and acidic residues" evidence="1">
    <location>
        <begin position="90"/>
        <end position="101"/>
    </location>
</feature>
<keyword evidence="2" id="KW-0812">Transmembrane</keyword>
<organism evidence="3 4">
    <name type="scientific">Aureliella helgolandensis</name>
    <dbReference type="NCBI Taxonomy" id="2527968"/>
    <lineage>
        <taxon>Bacteria</taxon>
        <taxon>Pseudomonadati</taxon>
        <taxon>Planctomycetota</taxon>
        <taxon>Planctomycetia</taxon>
        <taxon>Pirellulales</taxon>
        <taxon>Pirellulaceae</taxon>
        <taxon>Aureliella</taxon>
    </lineage>
</organism>
<gene>
    <name evidence="3" type="ORF">Q31a_48160</name>
</gene>
<accession>A0A518GCX1</accession>
<dbReference type="AlphaFoldDB" id="A0A518GCX1"/>
<dbReference type="OrthoDB" id="467414at2"/>